<dbReference type="Proteomes" id="UP000027318">
    <property type="component" value="Unassembled WGS sequence"/>
</dbReference>
<evidence type="ECO:0000313" key="11">
    <source>
        <dbReference type="EMBL" id="KDE41102.1"/>
    </source>
</evidence>
<dbReference type="STRING" id="267850.ADINL_0407"/>
<dbReference type="SUPFAM" id="SSF53850">
    <property type="entry name" value="Periplasmic binding protein-like II"/>
    <property type="match status" value="1"/>
</dbReference>
<dbReference type="PRINTS" id="PR00151">
    <property type="entry name" value="PORPHBDMNASE"/>
</dbReference>
<evidence type="ECO:0000256" key="6">
    <source>
        <dbReference type="ARBA" id="ARBA00023244"/>
    </source>
</evidence>
<name>A0A063Y9T8_9GAMM</name>
<sequence length="337" mass="37174">MWFIVRQVNLLQFVAEFWHSGQQDSIMSRTIRIATRRSLLALWQAEYVKAELEAHHPGIQVELVTMVTQGDKILDTPLAKIGGKGLFVKELETAMLENRADIAVHSMKDVPMEFPEGLGLAVICPRERPTDAFVSNHYDSLDDLPQGAHVGTSSLRREVQVRERRPDLKVSSLRGNVQTRLGKLDAGEFDAIILATAGLLRLKLDARIRREIPPEECLPAGGQGAVGIECRSDDTELMALLAPLHHAETASRVLAERAMNRRLEGGCQVPIGCYAELMPNNQLWLRGLVGLPDGSQVLRDEISGPTDQAEALGITLAERLLAAGADRILKQVYSERG</sequence>
<protein>
    <recommendedName>
        <fullName evidence="8">Porphobilinogen deaminase</fullName>
        <shortName evidence="8">PBG</shortName>
        <ecNumber evidence="8">2.5.1.61</ecNumber>
    </recommendedName>
    <alternativeName>
        <fullName evidence="8">Hydroxymethylbilane synthase</fullName>
        <shortName evidence="8">HMBS</shortName>
    </alternativeName>
    <alternativeName>
        <fullName evidence="8">Pre-uroporphyrinogen synthase</fullName>
    </alternativeName>
</protein>
<dbReference type="SUPFAM" id="SSF54782">
    <property type="entry name" value="Porphobilinogen deaminase (hydroxymethylbilane synthase), C-terminal domain"/>
    <property type="match status" value="1"/>
</dbReference>
<feature type="modified residue" description="S-(dipyrrolylmethanemethyl)cysteine" evidence="8">
    <location>
        <position position="267"/>
    </location>
</feature>
<dbReference type="Pfam" id="PF01379">
    <property type="entry name" value="Porphobil_deam"/>
    <property type="match status" value="1"/>
</dbReference>
<keyword evidence="12" id="KW-1185">Reference proteome</keyword>
<comment type="pathway">
    <text evidence="2">Porphyrin-containing compound metabolism; protoporphyrin-IX biosynthesis; coproporphyrinogen-III from 5-aminolevulinate: step 2/4.</text>
</comment>
<dbReference type="FunFam" id="3.30.160.40:FF:000002">
    <property type="entry name" value="Porphobilinogen deaminase"/>
    <property type="match status" value="1"/>
</dbReference>
<dbReference type="GO" id="GO:0006782">
    <property type="term" value="P:protoporphyrinogen IX biosynthetic process"/>
    <property type="evidence" value="ECO:0007669"/>
    <property type="project" value="UniProtKB-UniRule"/>
</dbReference>
<dbReference type="FunFam" id="3.40.190.10:FF:000004">
    <property type="entry name" value="Porphobilinogen deaminase"/>
    <property type="match status" value="1"/>
</dbReference>
<feature type="domain" description="Porphobilinogen deaminase C-terminal" evidence="10">
    <location>
        <begin position="252"/>
        <end position="321"/>
    </location>
</feature>
<comment type="similarity">
    <text evidence="3 8">Belongs to the HMBS family.</text>
</comment>
<comment type="cofactor">
    <cofactor evidence="8">
        <name>dipyrromethane</name>
        <dbReference type="ChEBI" id="CHEBI:60342"/>
    </cofactor>
    <text evidence="8">Binds 1 dipyrromethane group covalently.</text>
</comment>
<dbReference type="Pfam" id="PF03900">
    <property type="entry name" value="Porphobil_deamC"/>
    <property type="match status" value="1"/>
</dbReference>
<dbReference type="FunFam" id="3.40.190.10:FF:000005">
    <property type="entry name" value="Porphobilinogen deaminase"/>
    <property type="match status" value="1"/>
</dbReference>
<feature type="domain" description="Porphobilinogen deaminase N-terminal" evidence="9">
    <location>
        <begin position="31"/>
        <end position="238"/>
    </location>
</feature>
<evidence type="ECO:0000256" key="5">
    <source>
        <dbReference type="ARBA" id="ARBA00022679"/>
    </source>
</evidence>
<dbReference type="Gene3D" id="3.30.160.40">
    <property type="entry name" value="Porphobilinogen deaminase, C-terminal domain"/>
    <property type="match status" value="1"/>
</dbReference>
<dbReference type="Gene3D" id="3.40.190.10">
    <property type="entry name" value="Periplasmic binding protein-like II"/>
    <property type="match status" value="2"/>
</dbReference>
<dbReference type="EC" id="2.5.1.61" evidence="8"/>
<evidence type="ECO:0000256" key="2">
    <source>
        <dbReference type="ARBA" id="ARBA00004735"/>
    </source>
</evidence>
<evidence type="ECO:0000256" key="3">
    <source>
        <dbReference type="ARBA" id="ARBA00005638"/>
    </source>
</evidence>
<gene>
    <name evidence="8" type="primary">hemC</name>
    <name evidence="11" type="ORF">ADINL_0407</name>
</gene>
<comment type="caution">
    <text evidence="11">The sequence shown here is derived from an EMBL/GenBank/DDBJ whole genome shotgun (WGS) entry which is preliminary data.</text>
</comment>
<evidence type="ECO:0000259" key="10">
    <source>
        <dbReference type="Pfam" id="PF03900"/>
    </source>
</evidence>
<evidence type="ECO:0000313" key="12">
    <source>
        <dbReference type="Proteomes" id="UP000027318"/>
    </source>
</evidence>
<dbReference type="InterPro" id="IPR022419">
    <property type="entry name" value="Porphobilin_deaminase_cofac_BS"/>
</dbReference>
<dbReference type="PANTHER" id="PTHR11557:SF0">
    <property type="entry name" value="PORPHOBILINOGEN DEAMINASE"/>
    <property type="match status" value="1"/>
</dbReference>
<dbReference type="GO" id="GO:0005737">
    <property type="term" value="C:cytoplasm"/>
    <property type="evidence" value="ECO:0007669"/>
    <property type="project" value="UniProtKB-UniRule"/>
</dbReference>
<evidence type="ECO:0000256" key="8">
    <source>
        <dbReference type="HAMAP-Rule" id="MF_00260"/>
    </source>
</evidence>
<dbReference type="UniPathway" id="UPA00251">
    <property type="reaction ID" value="UER00319"/>
</dbReference>
<dbReference type="GO" id="GO:0004418">
    <property type="term" value="F:hydroxymethylbilane synthase activity"/>
    <property type="evidence" value="ECO:0007669"/>
    <property type="project" value="UniProtKB-UniRule"/>
</dbReference>
<dbReference type="PIRSF" id="PIRSF001438">
    <property type="entry name" value="4pyrrol_synth_OHMeBilane_synth"/>
    <property type="match status" value="1"/>
</dbReference>
<evidence type="ECO:0000256" key="4">
    <source>
        <dbReference type="ARBA" id="ARBA00011245"/>
    </source>
</evidence>
<comment type="catalytic activity">
    <reaction evidence="7 8">
        <text>4 porphobilinogen + H2O = hydroxymethylbilane + 4 NH4(+)</text>
        <dbReference type="Rhea" id="RHEA:13185"/>
        <dbReference type="ChEBI" id="CHEBI:15377"/>
        <dbReference type="ChEBI" id="CHEBI:28938"/>
        <dbReference type="ChEBI" id="CHEBI:57845"/>
        <dbReference type="ChEBI" id="CHEBI:58126"/>
        <dbReference type="EC" id="2.5.1.61"/>
    </reaction>
</comment>
<dbReference type="NCBIfam" id="TIGR00212">
    <property type="entry name" value="hemC"/>
    <property type="match status" value="1"/>
</dbReference>
<comment type="subunit">
    <text evidence="4 8">Monomer.</text>
</comment>
<keyword evidence="5 8" id="KW-0808">Transferase</keyword>
<dbReference type="PANTHER" id="PTHR11557">
    <property type="entry name" value="PORPHOBILINOGEN DEAMINASE"/>
    <property type="match status" value="1"/>
</dbReference>
<dbReference type="InterPro" id="IPR036803">
    <property type="entry name" value="Porphobilinogen_deaminase_C_sf"/>
</dbReference>
<organism evidence="11 12">
    <name type="scientific">Nitrincola lacisaponensis</name>
    <dbReference type="NCBI Taxonomy" id="267850"/>
    <lineage>
        <taxon>Bacteria</taxon>
        <taxon>Pseudomonadati</taxon>
        <taxon>Pseudomonadota</taxon>
        <taxon>Gammaproteobacteria</taxon>
        <taxon>Oceanospirillales</taxon>
        <taxon>Oceanospirillaceae</taxon>
        <taxon>Nitrincola</taxon>
    </lineage>
</organism>
<accession>A0A063Y9T8</accession>
<dbReference type="InterPro" id="IPR000860">
    <property type="entry name" value="HemC"/>
</dbReference>
<dbReference type="InterPro" id="IPR022417">
    <property type="entry name" value="Porphobilin_deaminase_N"/>
</dbReference>
<comment type="function">
    <text evidence="1 8">Tetrapolymerization of the monopyrrole PBG into the hydroxymethylbilane pre-uroporphyrinogen in several discrete steps.</text>
</comment>
<keyword evidence="6 8" id="KW-0627">Porphyrin biosynthesis</keyword>
<dbReference type="InterPro" id="IPR022418">
    <property type="entry name" value="Porphobilinogen_deaminase_C"/>
</dbReference>
<dbReference type="CDD" id="cd13646">
    <property type="entry name" value="PBP2_EcHMBS_like"/>
    <property type="match status" value="1"/>
</dbReference>
<comment type="miscellaneous">
    <text evidence="8">The porphobilinogen subunits are added to the dipyrromethane group.</text>
</comment>
<evidence type="ECO:0000256" key="1">
    <source>
        <dbReference type="ARBA" id="ARBA00002869"/>
    </source>
</evidence>
<evidence type="ECO:0000259" key="9">
    <source>
        <dbReference type="Pfam" id="PF01379"/>
    </source>
</evidence>
<dbReference type="PATRIC" id="fig|267850.7.peg.403"/>
<proteinExistence type="inferred from homology"/>
<evidence type="ECO:0000256" key="7">
    <source>
        <dbReference type="ARBA" id="ARBA00048169"/>
    </source>
</evidence>
<dbReference type="PROSITE" id="PS00533">
    <property type="entry name" value="PORPHOBILINOGEN_DEAM"/>
    <property type="match status" value="1"/>
</dbReference>
<dbReference type="EMBL" id="JMSZ01000010">
    <property type="protein sequence ID" value="KDE41102.1"/>
    <property type="molecule type" value="Genomic_DNA"/>
</dbReference>
<reference evidence="11 12" key="1">
    <citation type="journal article" date="2005" name="Int. J. Syst. Evol. Microbiol.">
        <title>Nitrincola lacisaponensis gen. nov., sp. nov., a novel alkaliphilic bacterium isolated from an alkaline, saline lake.</title>
        <authorList>
            <person name="Dimitriu P.A."/>
            <person name="Shukla S.K."/>
            <person name="Conradt J."/>
            <person name="Marquez M.C."/>
            <person name="Ventosa A."/>
            <person name="Maglia A."/>
            <person name="Peyton B.M."/>
            <person name="Pinkart H.C."/>
            <person name="Mormile M.R."/>
        </authorList>
    </citation>
    <scope>NUCLEOTIDE SEQUENCE [LARGE SCALE GENOMIC DNA]</scope>
    <source>
        <strain evidence="11 12">4CA</strain>
    </source>
</reference>
<dbReference type="AlphaFoldDB" id="A0A063Y9T8"/>
<dbReference type="HAMAP" id="MF_00260">
    <property type="entry name" value="Porphobil_deam"/>
    <property type="match status" value="1"/>
</dbReference>